<keyword evidence="4" id="KW-1185">Reference proteome</keyword>
<dbReference type="OrthoDB" id="10488597at2759"/>
<name>A0A139GT37_9PEZI</name>
<evidence type="ECO:0000313" key="4">
    <source>
        <dbReference type="Proteomes" id="UP000073492"/>
    </source>
</evidence>
<dbReference type="PROSITE" id="PS51257">
    <property type="entry name" value="PROKAR_LIPOPROTEIN"/>
    <property type="match status" value="1"/>
</dbReference>
<proteinExistence type="predicted"/>
<evidence type="ECO:0000256" key="2">
    <source>
        <dbReference type="SAM" id="SignalP"/>
    </source>
</evidence>
<dbReference type="Proteomes" id="UP000073492">
    <property type="component" value="Unassembled WGS sequence"/>
</dbReference>
<dbReference type="EMBL" id="LFZO01001576">
    <property type="protein sequence ID" value="KXS93354.1"/>
    <property type="molecule type" value="Genomic_DNA"/>
</dbReference>
<evidence type="ECO:0000256" key="1">
    <source>
        <dbReference type="SAM" id="Phobius"/>
    </source>
</evidence>
<dbReference type="AlphaFoldDB" id="A0A139GT37"/>
<evidence type="ECO:0000313" key="3">
    <source>
        <dbReference type="EMBL" id="KXS93354.1"/>
    </source>
</evidence>
<feature type="chain" id="PRO_5007296881" evidence="2">
    <location>
        <begin position="26"/>
        <end position="292"/>
    </location>
</feature>
<reference evidence="3 4" key="1">
    <citation type="submission" date="2015-07" db="EMBL/GenBank/DDBJ databases">
        <title>Comparative genomics of the Sigatoka disease complex on banana suggests a link between parallel evolutionary changes in Pseudocercospora fijiensis and Pseudocercospora eumusae and increased virulence on the banana host.</title>
        <authorList>
            <person name="Chang T.-C."/>
            <person name="Salvucci A."/>
            <person name="Crous P.W."/>
            <person name="Stergiopoulos I."/>
        </authorList>
    </citation>
    <scope>NUCLEOTIDE SEQUENCE [LARGE SCALE GENOMIC DNA]</scope>
    <source>
        <strain evidence="3 4">CBS 116634</strain>
    </source>
</reference>
<feature type="non-terminal residue" evidence="3">
    <location>
        <position position="292"/>
    </location>
</feature>
<comment type="caution">
    <text evidence="3">The sequence shown here is derived from an EMBL/GenBank/DDBJ whole genome shotgun (WGS) entry which is preliminary data.</text>
</comment>
<keyword evidence="1" id="KW-1133">Transmembrane helix</keyword>
<gene>
    <name evidence="3" type="ORF">AC579_7673</name>
</gene>
<keyword evidence="1" id="KW-0472">Membrane</keyword>
<feature type="transmembrane region" description="Helical" evidence="1">
    <location>
        <begin position="89"/>
        <end position="112"/>
    </location>
</feature>
<protein>
    <submittedName>
        <fullName evidence="3">Uncharacterized protein</fullName>
    </submittedName>
</protein>
<keyword evidence="1" id="KW-0812">Transmembrane</keyword>
<feature type="transmembrane region" description="Helical" evidence="1">
    <location>
        <begin position="43"/>
        <end position="59"/>
    </location>
</feature>
<keyword evidence="2" id="KW-0732">Signal</keyword>
<accession>A0A139GT37</accession>
<sequence>MPSCSLKVISLAWGIAFLLIGCLLAYQDSKGIPWAWQDTCERTFWSLIVAGPLLTIAWIPPDSRPWCDLFALYLILMSGMLWLQKRRIIAWLMQIGSLLLVMIAMLLVCVLADPYFLEQSIQDIELRRTFEHVPHPQATLSPTMLLTLDATLLPILHFLAECGPLYHRHNLHGTSYCEVEQMLAHLSVPLDADITSHGASVSRLSPAFCHGLVIPPSTPPSNKYISPDVRLLADQLLQLRSHFAYAINAAQYNLLPLLDRLYSAASTVHQSLSTIDPETLNIFDKAFTNSCP</sequence>
<feature type="transmembrane region" description="Helical" evidence="1">
    <location>
        <begin position="66"/>
        <end position="83"/>
    </location>
</feature>
<organism evidence="3 4">
    <name type="scientific">Pseudocercospora musae</name>
    <dbReference type="NCBI Taxonomy" id="113226"/>
    <lineage>
        <taxon>Eukaryota</taxon>
        <taxon>Fungi</taxon>
        <taxon>Dikarya</taxon>
        <taxon>Ascomycota</taxon>
        <taxon>Pezizomycotina</taxon>
        <taxon>Dothideomycetes</taxon>
        <taxon>Dothideomycetidae</taxon>
        <taxon>Mycosphaerellales</taxon>
        <taxon>Mycosphaerellaceae</taxon>
        <taxon>Pseudocercospora</taxon>
    </lineage>
</organism>
<feature type="signal peptide" evidence="2">
    <location>
        <begin position="1"/>
        <end position="25"/>
    </location>
</feature>